<dbReference type="PATRIC" id="fig|1716141.3.peg.6836"/>
<organism evidence="1 2">
    <name type="scientific">Streptomyces jeddahensis</name>
    <dbReference type="NCBI Taxonomy" id="1716141"/>
    <lineage>
        <taxon>Bacteria</taxon>
        <taxon>Bacillati</taxon>
        <taxon>Actinomycetota</taxon>
        <taxon>Actinomycetes</taxon>
        <taxon>Kitasatosporales</taxon>
        <taxon>Streptomycetaceae</taxon>
        <taxon>Streptomyces</taxon>
    </lineage>
</organism>
<dbReference type="RefSeq" id="WP_067284466.1">
    <property type="nucleotide sequence ID" value="NZ_LOHS01000156.1"/>
</dbReference>
<reference evidence="1 2" key="1">
    <citation type="submission" date="2015-12" db="EMBL/GenBank/DDBJ databases">
        <title>Genome sequence of Streptomyces sp. G25.</title>
        <authorList>
            <person name="Poehlein A."/>
            <person name="Roettig A."/>
            <person name="Hiessl S."/>
            <person name="Hauschild P."/>
            <person name="Schauer J."/>
            <person name="Madkour M.H."/>
            <person name="Al-Ansari A.M."/>
            <person name="Almakishah N.H."/>
            <person name="Steinbuechel A."/>
            <person name="Daniel R."/>
        </authorList>
    </citation>
    <scope>NUCLEOTIDE SEQUENCE [LARGE SCALE GENOMIC DNA]</scope>
    <source>
        <strain evidence="2">G25(2015)</strain>
    </source>
</reference>
<name>A0A177HJA3_9ACTN</name>
<evidence type="ECO:0000313" key="2">
    <source>
        <dbReference type="Proteomes" id="UP000077381"/>
    </source>
</evidence>
<protein>
    <submittedName>
        <fullName evidence="1">Uncharacterized protein</fullName>
    </submittedName>
</protein>
<dbReference type="Proteomes" id="UP000077381">
    <property type="component" value="Unassembled WGS sequence"/>
</dbReference>
<dbReference type="AlphaFoldDB" id="A0A177HJA3"/>
<comment type="caution">
    <text evidence="1">The sequence shown here is derived from an EMBL/GenBank/DDBJ whole genome shotgun (WGS) entry which is preliminary data.</text>
</comment>
<proteinExistence type="predicted"/>
<evidence type="ECO:0000313" key="1">
    <source>
        <dbReference type="EMBL" id="OAH10228.1"/>
    </source>
</evidence>
<accession>A0A177HJA3</accession>
<gene>
    <name evidence="1" type="ORF">STSP_64840</name>
</gene>
<dbReference type="EMBL" id="LOHS01000156">
    <property type="protein sequence ID" value="OAH10228.1"/>
    <property type="molecule type" value="Genomic_DNA"/>
</dbReference>
<sequence length="69" mass="6921">MNSAHQFETLEISDAELDNISGGLSPHASVVAGPAAVSDSAVLAQVDAAKNEVLSAAGQYNHASVSVSL</sequence>
<keyword evidence="2" id="KW-1185">Reference proteome</keyword>
<dbReference type="OrthoDB" id="4268112at2"/>